<evidence type="ECO:0000313" key="2">
    <source>
        <dbReference type="EMBL" id="QNE07157.1"/>
    </source>
</evidence>
<sequence>MTKACDTRPLWLGFDAGGTHTRARLVDAAGHTIGTAQGPSGNLRIGPDRAMRQLIELAQSAAQMAGLADDALARMHVGAGMAGLSRGGARHTLDRMDWPFATIKIVTDAAIANMGAHRARDGAILILGTGSIGHILKDGKETVIGGYGFPISDEGSGAALGLSAIRHALRSLDGRTPSTPLGEEISSQFDNSAEAVIEWSSTATPADFAAFAPIVIQHAENDDEIALSIVLDAVRHIERFISTIFAKGATRCALMGGLAAHISPWLRTKTSERLVEPDSDAITGALWLAGMPIEFGQQERLHA</sequence>
<dbReference type="PANTHER" id="PTHR43190:SF3">
    <property type="entry name" value="N-ACETYL-D-GLUCOSAMINE KINASE"/>
    <property type="match status" value="1"/>
</dbReference>
<dbReference type="RefSeq" id="WP_185885902.1">
    <property type="nucleotide sequence ID" value="NZ_CP060053.1"/>
</dbReference>
<dbReference type="InterPro" id="IPR052519">
    <property type="entry name" value="Euk-type_GlcNAc_Kinase"/>
</dbReference>
<keyword evidence="2" id="KW-0614">Plasmid</keyword>
<dbReference type="AlphaFoldDB" id="A0A7G6VZJ2"/>
<accession>A0A7G6VZJ2</accession>
<dbReference type="Proteomes" id="UP000515297">
    <property type="component" value="Plasmid plas1"/>
</dbReference>
<dbReference type="InterPro" id="IPR002731">
    <property type="entry name" value="ATPase_BadF"/>
</dbReference>
<name>A0A7G6VZJ2_9SPHN</name>
<dbReference type="CDD" id="cd24082">
    <property type="entry name" value="ASKHA_NBD_GspK-like"/>
    <property type="match status" value="1"/>
</dbReference>
<protein>
    <submittedName>
        <fullName evidence="2">ATPase</fullName>
    </submittedName>
</protein>
<dbReference type="PANTHER" id="PTHR43190">
    <property type="entry name" value="N-ACETYL-D-GLUCOSAMINE KINASE"/>
    <property type="match status" value="1"/>
</dbReference>
<dbReference type="Pfam" id="PF01869">
    <property type="entry name" value="BcrAD_BadFG"/>
    <property type="match status" value="1"/>
</dbReference>
<proteinExistence type="predicted"/>
<feature type="domain" description="ATPase BadF/BadG/BcrA/BcrD type" evidence="1">
    <location>
        <begin position="12"/>
        <end position="288"/>
    </location>
</feature>
<dbReference type="SUPFAM" id="SSF53067">
    <property type="entry name" value="Actin-like ATPase domain"/>
    <property type="match status" value="2"/>
</dbReference>
<geneLocation type="plasmid" evidence="2 3">
    <name>plas1</name>
</geneLocation>
<organism evidence="2 3">
    <name type="scientific">Croceicoccus marinus</name>
    <dbReference type="NCBI Taxonomy" id="450378"/>
    <lineage>
        <taxon>Bacteria</taxon>
        <taxon>Pseudomonadati</taxon>
        <taxon>Pseudomonadota</taxon>
        <taxon>Alphaproteobacteria</taxon>
        <taxon>Sphingomonadales</taxon>
        <taxon>Erythrobacteraceae</taxon>
        <taxon>Croceicoccus</taxon>
    </lineage>
</organism>
<reference evidence="2 3" key="1">
    <citation type="submission" date="2020-08" db="EMBL/GenBank/DDBJ databases">
        <authorList>
            <person name="Liu G."/>
            <person name="Sun C."/>
        </authorList>
    </citation>
    <scope>NUCLEOTIDE SEQUENCE [LARGE SCALE GENOMIC DNA]</scope>
    <source>
        <strain evidence="2 3">OT19</strain>
        <plasmid evidence="2 3">plas1</plasmid>
    </source>
</reference>
<evidence type="ECO:0000313" key="3">
    <source>
        <dbReference type="Proteomes" id="UP000515297"/>
    </source>
</evidence>
<gene>
    <name evidence="2" type="ORF">H4O24_19280</name>
</gene>
<dbReference type="Gene3D" id="3.30.420.40">
    <property type="match status" value="2"/>
</dbReference>
<dbReference type="InterPro" id="IPR043129">
    <property type="entry name" value="ATPase_NBD"/>
</dbReference>
<dbReference type="EMBL" id="CP060053">
    <property type="protein sequence ID" value="QNE07157.1"/>
    <property type="molecule type" value="Genomic_DNA"/>
</dbReference>
<evidence type="ECO:0000259" key="1">
    <source>
        <dbReference type="Pfam" id="PF01869"/>
    </source>
</evidence>